<dbReference type="VEuPathDB" id="TriTrypDB:ADEAN_000744000"/>
<dbReference type="InterPro" id="IPR018200">
    <property type="entry name" value="USP_CS"/>
</dbReference>
<evidence type="ECO:0000313" key="4">
    <source>
        <dbReference type="EMBL" id="CAD2219926.1"/>
    </source>
</evidence>
<dbReference type="PROSITE" id="PS00972">
    <property type="entry name" value="USP_1"/>
    <property type="match status" value="1"/>
</dbReference>
<protein>
    <recommendedName>
        <fullName evidence="1">Ubiquitin carboxyl-terminal hydrolase</fullName>
        <ecNumber evidence="1">3.4.19.12</ecNumber>
    </recommendedName>
</protein>
<dbReference type="PROSITE" id="PS00973">
    <property type="entry name" value="USP_2"/>
    <property type="match status" value="1"/>
</dbReference>
<evidence type="ECO:0000256" key="1">
    <source>
        <dbReference type="RuleBase" id="RU366025"/>
    </source>
</evidence>
<keyword evidence="5" id="KW-1185">Reference proteome</keyword>
<feature type="region of interest" description="Disordered" evidence="2">
    <location>
        <begin position="637"/>
        <end position="674"/>
    </location>
</feature>
<comment type="similarity">
    <text evidence="1">Belongs to the peptidase C19 family.</text>
</comment>
<dbReference type="PROSITE" id="PS50235">
    <property type="entry name" value="USP_3"/>
    <property type="match status" value="1"/>
</dbReference>
<dbReference type="GO" id="GO:0005829">
    <property type="term" value="C:cytosol"/>
    <property type="evidence" value="ECO:0007669"/>
    <property type="project" value="TreeGrafter"/>
</dbReference>
<proteinExistence type="inferred from homology"/>
<dbReference type="PANTHER" id="PTHR24006">
    <property type="entry name" value="UBIQUITIN CARBOXYL-TERMINAL HYDROLASE"/>
    <property type="match status" value="1"/>
</dbReference>
<dbReference type="SUPFAM" id="SSF54001">
    <property type="entry name" value="Cysteine proteinases"/>
    <property type="match status" value="1"/>
</dbReference>
<name>A0A7G2CJG2_9TRYP</name>
<dbReference type="EC" id="3.4.19.12" evidence="1"/>
<evidence type="ECO:0000313" key="5">
    <source>
        <dbReference type="Proteomes" id="UP000515908"/>
    </source>
</evidence>
<dbReference type="PANTHER" id="PTHR24006:SF914">
    <property type="entry name" value="CARBOXYL-TERMINAL HYDROLASE, PUTATIVE-RELATED"/>
    <property type="match status" value="1"/>
</dbReference>
<dbReference type="EMBL" id="LR877159">
    <property type="protein sequence ID" value="CAD2219926.1"/>
    <property type="molecule type" value="Genomic_DNA"/>
</dbReference>
<dbReference type="GO" id="GO:0005634">
    <property type="term" value="C:nucleus"/>
    <property type="evidence" value="ECO:0007669"/>
    <property type="project" value="TreeGrafter"/>
</dbReference>
<dbReference type="GO" id="GO:0006508">
    <property type="term" value="P:proteolysis"/>
    <property type="evidence" value="ECO:0007669"/>
    <property type="project" value="UniProtKB-KW"/>
</dbReference>
<feature type="region of interest" description="Disordered" evidence="2">
    <location>
        <begin position="42"/>
        <end position="90"/>
    </location>
</feature>
<dbReference type="GO" id="GO:0016579">
    <property type="term" value="P:protein deubiquitination"/>
    <property type="evidence" value="ECO:0007669"/>
    <property type="project" value="InterPro"/>
</dbReference>
<feature type="domain" description="USP" evidence="3">
    <location>
        <begin position="114"/>
        <end position="453"/>
    </location>
</feature>
<feature type="compositionally biased region" description="Basic and acidic residues" evidence="2">
    <location>
        <begin position="485"/>
        <end position="505"/>
    </location>
</feature>
<dbReference type="InterPro" id="IPR050164">
    <property type="entry name" value="Peptidase_C19"/>
</dbReference>
<sequence>MEVYDRVLGLQNKTIVYRPIDFVRYRKPQIVEYPRHATVLNPHHAQQQSRQHQQQQREEEEALQADEAQRGEEDGDSDDDDDPRRLDPADRICSDAMLRQVMHLRWREVGPVGIGLQNIGNTCFANSVLQCLAYTPALAQYFSTSFKAPDSQLGAPYDFAYALGEVIRQVHLRKGGSGGAYKPGIVLGHLRALSSHMRLGQQCDAHEFAVQLLFACQKSILFRQFGSKKIQPRVAHTTALYRICGGYLRSQVSWDVREEMQQLKREGKKQAAMDLRLVWENKSRKRTEDANSHKLHSNAYDPFTILNVELAGKTLYHCLDQFCEEETLDGRIYQTPREVKVRATKRFHIHCAPPVLIIQLKRFTGTGAKNSRHVQYPTTLDISPYCLDTSVSCRYTLNAVSVHEGRSINYGHYYAVVKARNGAWYECNDSHVSSLSVESAMQKQAYMLFYTRVETSGNGKEGAPERRSVVRVAPPPVRETPAADLGREITEEEVQRRLRQLEERASPPLSPGKRPRAEEEEDTSSEEEEPARLTMKPRSSAHAAMGEEEEQEEEEEEERAPAEDKTRTSIPSRYSGLVRALKKHNTPIPGTAGRQAVNALRRAKQQATPDTVARPANAPKFQQKIRDPLWEMEMDKGRVKKVKSKHTEERSNVNYFQREAKTKSFDIRGRRKPS</sequence>
<accession>A0A7G2CJG2</accession>
<dbReference type="InterPro" id="IPR028889">
    <property type="entry name" value="USP"/>
</dbReference>
<evidence type="ECO:0000259" key="3">
    <source>
        <dbReference type="PROSITE" id="PS50235"/>
    </source>
</evidence>
<feature type="compositionally biased region" description="Low complexity" evidence="2">
    <location>
        <begin position="43"/>
        <end position="54"/>
    </location>
</feature>
<evidence type="ECO:0000256" key="2">
    <source>
        <dbReference type="SAM" id="MobiDB-lite"/>
    </source>
</evidence>
<dbReference type="Gene3D" id="3.90.70.10">
    <property type="entry name" value="Cysteine proteinases"/>
    <property type="match status" value="1"/>
</dbReference>
<feature type="compositionally biased region" description="Acidic residues" evidence="2">
    <location>
        <begin position="546"/>
        <end position="558"/>
    </location>
</feature>
<dbReference type="Proteomes" id="UP000515908">
    <property type="component" value="Chromosome 15"/>
</dbReference>
<comment type="catalytic activity">
    <reaction evidence="1">
        <text>Thiol-dependent hydrolysis of ester, thioester, amide, peptide and isopeptide bonds formed by the C-terminal Gly of ubiquitin (a 76-residue protein attached to proteins as an intracellular targeting signal).</text>
        <dbReference type="EC" id="3.4.19.12"/>
    </reaction>
</comment>
<dbReference type="GO" id="GO:0004843">
    <property type="term" value="F:cysteine-type deubiquitinase activity"/>
    <property type="evidence" value="ECO:0007669"/>
    <property type="project" value="UniProtKB-UniRule"/>
</dbReference>
<keyword evidence="1" id="KW-0645">Protease</keyword>
<gene>
    <name evidence="4" type="ORF">ADEAN_000744000</name>
</gene>
<dbReference type="Pfam" id="PF00443">
    <property type="entry name" value="UCH"/>
    <property type="match status" value="1"/>
</dbReference>
<feature type="region of interest" description="Disordered" evidence="2">
    <location>
        <begin position="456"/>
        <end position="573"/>
    </location>
</feature>
<keyword evidence="1 4" id="KW-0378">Hydrolase</keyword>
<reference evidence="4 5" key="1">
    <citation type="submission" date="2020-08" db="EMBL/GenBank/DDBJ databases">
        <authorList>
            <person name="Newling K."/>
            <person name="Davey J."/>
            <person name="Forrester S."/>
        </authorList>
    </citation>
    <scope>NUCLEOTIDE SEQUENCE [LARGE SCALE GENOMIC DNA]</scope>
    <source>
        <strain evidence="5">Crithidia deanei Carvalho (ATCC PRA-265)</strain>
    </source>
</reference>
<feature type="compositionally biased region" description="Basic and acidic residues" evidence="2">
    <location>
        <begin position="658"/>
        <end position="668"/>
    </location>
</feature>
<keyword evidence="1" id="KW-0788">Thiol protease</keyword>
<organism evidence="4 5">
    <name type="scientific">Angomonas deanei</name>
    <dbReference type="NCBI Taxonomy" id="59799"/>
    <lineage>
        <taxon>Eukaryota</taxon>
        <taxon>Discoba</taxon>
        <taxon>Euglenozoa</taxon>
        <taxon>Kinetoplastea</taxon>
        <taxon>Metakinetoplastina</taxon>
        <taxon>Trypanosomatida</taxon>
        <taxon>Trypanosomatidae</taxon>
        <taxon>Strigomonadinae</taxon>
        <taxon>Angomonas</taxon>
    </lineage>
</organism>
<dbReference type="AlphaFoldDB" id="A0A7G2CJG2"/>
<keyword evidence="1" id="KW-0833">Ubl conjugation pathway</keyword>
<dbReference type="InterPro" id="IPR038765">
    <property type="entry name" value="Papain-like_cys_pep_sf"/>
</dbReference>
<feature type="compositionally biased region" description="Acidic residues" evidence="2">
    <location>
        <begin position="518"/>
        <end position="529"/>
    </location>
</feature>
<dbReference type="InterPro" id="IPR001394">
    <property type="entry name" value="Peptidase_C19_UCH"/>
</dbReference>